<evidence type="ECO:0000256" key="8">
    <source>
        <dbReference type="ARBA" id="ARBA00023134"/>
    </source>
</evidence>
<feature type="binding site" evidence="12">
    <location>
        <position position="24"/>
    </location>
    <ligand>
        <name>[4Fe-4S] cluster</name>
        <dbReference type="ChEBI" id="CHEBI:49883"/>
        <label>1</label>
        <note>4Fe-4S-S-AdoMet</note>
    </ligand>
</feature>
<dbReference type="NCBIfam" id="TIGR02666">
    <property type="entry name" value="moaA"/>
    <property type="match status" value="1"/>
</dbReference>
<dbReference type="OrthoDB" id="9763993at2"/>
<dbReference type="SFLD" id="SFLDG01067">
    <property type="entry name" value="SPASM/twitch_domain_containing"/>
    <property type="match status" value="1"/>
</dbReference>
<evidence type="ECO:0000256" key="6">
    <source>
        <dbReference type="ARBA" id="ARBA00023004"/>
    </source>
</evidence>
<keyword evidence="9 12" id="KW-0501">Molybdenum cofactor biosynthesis</keyword>
<dbReference type="InterPro" id="IPR013483">
    <property type="entry name" value="MoaA"/>
</dbReference>
<keyword evidence="7 12" id="KW-0411">Iron-sulfur</keyword>
<organism evidence="14 15">
    <name type="scientific">Falsibacillus albus</name>
    <dbReference type="NCBI Taxonomy" id="2478915"/>
    <lineage>
        <taxon>Bacteria</taxon>
        <taxon>Bacillati</taxon>
        <taxon>Bacillota</taxon>
        <taxon>Bacilli</taxon>
        <taxon>Bacillales</taxon>
        <taxon>Bacillaceae</taxon>
        <taxon>Falsibacillus</taxon>
    </lineage>
</organism>
<dbReference type="PANTHER" id="PTHR22960">
    <property type="entry name" value="MOLYBDOPTERIN COFACTOR SYNTHESIS PROTEIN A"/>
    <property type="match status" value="1"/>
</dbReference>
<feature type="binding site" evidence="12">
    <location>
        <position position="102"/>
    </location>
    <ligand>
        <name>GTP</name>
        <dbReference type="ChEBI" id="CHEBI:37565"/>
    </ligand>
</feature>
<sequence length="337" mass="38210">MNEAAIDQYSRPLKDLRISVTDRCNFRCRYCMPAEIYGPDFPFLKHSEILTFEEIERIVNASAQLGVEKVKITGGEPLLRKQLPELIHKLFNIEGIRDIGLTTNGMLLPNLAAKLKSAGLKRINVSLDAIDEELFAKMNGVGISPENVKKGIRAAQQAGLQVKVNMVVQKGINESEIVPMADYCRDNNLTLRFIEFMDVGTSNGWNWDQIVTKKEIMAKLIEHFEFNPLDANYYGEVAKRYQYDDQTTEIGFITSVSESFCSTCTRGRLSADGKIYTCLFAENGHDIKSFLRSGSTDAQLREFIAGIWEKRNDRYSDERTEETVKNKKKIEMSYIGG</sequence>
<dbReference type="AlphaFoldDB" id="A0A3L7K3Z2"/>
<keyword evidence="3 12" id="KW-0949">S-adenosyl-L-methionine</keyword>
<dbReference type="InterPro" id="IPR040064">
    <property type="entry name" value="MoaA-like"/>
</dbReference>
<comment type="catalytic activity">
    <reaction evidence="11 12">
        <text>GTP + AH2 + S-adenosyl-L-methionine = (8S)-3',8-cyclo-7,8-dihydroguanosine 5'-triphosphate + 5'-deoxyadenosine + L-methionine + A + H(+)</text>
        <dbReference type="Rhea" id="RHEA:49576"/>
        <dbReference type="ChEBI" id="CHEBI:13193"/>
        <dbReference type="ChEBI" id="CHEBI:15378"/>
        <dbReference type="ChEBI" id="CHEBI:17319"/>
        <dbReference type="ChEBI" id="CHEBI:17499"/>
        <dbReference type="ChEBI" id="CHEBI:37565"/>
        <dbReference type="ChEBI" id="CHEBI:57844"/>
        <dbReference type="ChEBI" id="CHEBI:59789"/>
        <dbReference type="ChEBI" id="CHEBI:131766"/>
        <dbReference type="EC" id="4.1.99.22"/>
    </reaction>
</comment>
<evidence type="ECO:0000259" key="13">
    <source>
        <dbReference type="PROSITE" id="PS51918"/>
    </source>
</evidence>
<comment type="cofactor">
    <cofactor evidence="12">
        <name>[4Fe-4S] cluster</name>
        <dbReference type="ChEBI" id="CHEBI:49883"/>
    </cofactor>
    <text evidence="12">Binds 2 [4Fe-4S] clusters. Binds 1 [4Fe-4S] cluster coordinated with 3 cysteines and an exchangeable S-adenosyl-L-methionine and 1 [4Fe-4S] cluster coordinated with 3 cysteines and the GTP-derived substrate.</text>
</comment>
<evidence type="ECO:0000256" key="2">
    <source>
        <dbReference type="ARBA" id="ARBA00022485"/>
    </source>
</evidence>
<dbReference type="RefSeq" id="WP_121680547.1">
    <property type="nucleotide sequence ID" value="NZ_RCVZ01000006.1"/>
</dbReference>
<evidence type="ECO:0000256" key="3">
    <source>
        <dbReference type="ARBA" id="ARBA00022691"/>
    </source>
</evidence>
<dbReference type="GO" id="GO:0005525">
    <property type="term" value="F:GTP binding"/>
    <property type="evidence" value="ECO:0007669"/>
    <property type="project" value="UniProtKB-UniRule"/>
</dbReference>
<protein>
    <recommendedName>
        <fullName evidence="1 12">GTP 3',8-cyclase</fullName>
        <ecNumber evidence="1 12">4.1.99.22</ecNumber>
    </recommendedName>
    <alternativeName>
        <fullName evidence="12">Molybdenum cofactor biosynthesis protein A</fullName>
    </alternativeName>
</protein>
<dbReference type="PROSITE" id="PS01305">
    <property type="entry name" value="MOAA_NIFB_PQQE"/>
    <property type="match status" value="1"/>
</dbReference>
<evidence type="ECO:0000313" key="14">
    <source>
        <dbReference type="EMBL" id="RLQ95432.1"/>
    </source>
</evidence>
<dbReference type="CDD" id="cd21117">
    <property type="entry name" value="Twitch_MoaA"/>
    <property type="match status" value="1"/>
</dbReference>
<keyword evidence="15" id="KW-1185">Reference proteome</keyword>
<dbReference type="GO" id="GO:0061798">
    <property type="term" value="F:GTP 3',8'-cyclase activity"/>
    <property type="evidence" value="ECO:0007669"/>
    <property type="project" value="UniProtKB-UniRule"/>
</dbReference>
<evidence type="ECO:0000256" key="9">
    <source>
        <dbReference type="ARBA" id="ARBA00023150"/>
    </source>
</evidence>
<evidence type="ECO:0000256" key="11">
    <source>
        <dbReference type="ARBA" id="ARBA00048697"/>
    </source>
</evidence>
<feature type="binding site" evidence="12">
    <location>
        <position position="197"/>
    </location>
    <ligand>
        <name>S-adenosyl-L-methionine</name>
        <dbReference type="ChEBI" id="CHEBI:59789"/>
    </ligand>
</feature>
<dbReference type="GO" id="GO:0061799">
    <property type="term" value="F:cyclic pyranopterin monophosphate synthase activity"/>
    <property type="evidence" value="ECO:0007669"/>
    <property type="project" value="TreeGrafter"/>
</dbReference>
<dbReference type="SFLD" id="SFLDG01386">
    <property type="entry name" value="main_SPASM_domain-containing"/>
    <property type="match status" value="1"/>
</dbReference>
<keyword evidence="2 12" id="KW-0004">4Fe-4S</keyword>
<dbReference type="PANTHER" id="PTHR22960:SF0">
    <property type="entry name" value="MOLYBDENUM COFACTOR BIOSYNTHESIS PROTEIN 1"/>
    <property type="match status" value="1"/>
</dbReference>
<evidence type="ECO:0000256" key="1">
    <source>
        <dbReference type="ARBA" id="ARBA00012167"/>
    </source>
</evidence>
<comment type="pathway">
    <text evidence="12">Cofactor biosynthesis; molybdopterin biosynthesis.</text>
</comment>
<comment type="subunit">
    <text evidence="12">Monomer and homodimer.</text>
</comment>
<dbReference type="InterPro" id="IPR000385">
    <property type="entry name" value="MoaA_NifB_PqqE_Fe-S-bd_CS"/>
</dbReference>
<dbReference type="EC" id="4.1.99.22" evidence="1 12"/>
<dbReference type="SUPFAM" id="SSF102114">
    <property type="entry name" value="Radical SAM enzymes"/>
    <property type="match status" value="1"/>
</dbReference>
<dbReference type="GO" id="GO:0006777">
    <property type="term" value="P:Mo-molybdopterin cofactor biosynthetic process"/>
    <property type="evidence" value="ECO:0007669"/>
    <property type="project" value="UniProtKB-UniRule"/>
</dbReference>
<keyword evidence="6 12" id="KW-0408">Iron</keyword>
<comment type="caution">
    <text evidence="14">The sequence shown here is derived from an EMBL/GenBank/DDBJ whole genome shotgun (WGS) entry which is preliminary data.</text>
</comment>
<feature type="binding site" evidence="12">
    <location>
        <position position="261"/>
    </location>
    <ligand>
        <name>[4Fe-4S] cluster</name>
        <dbReference type="ChEBI" id="CHEBI:49883"/>
        <label>2</label>
        <note>4Fe-4S-substrate</note>
    </ligand>
</feature>
<feature type="binding site" evidence="12">
    <location>
        <position position="75"/>
    </location>
    <ligand>
        <name>S-adenosyl-L-methionine</name>
        <dbReference type="ChEBI" id="CHEBI:59789"/>
    </ligand>
</feature>
<comment type="caution">
    <text evidence="12">Lacks conserved residue(s) required for the propagation of feature annotation.</text>
</comment>
<dbReference type="Proteomes" id="UP000276770">
    <property type="component" value="Unassembled WGS sequence"/>
</dbReference>
<dbReference type="Pfam" id="PF04055">
    <property type="entry name" value="Radical_SAM"/>
    <property type="match status" value="1"/>
</dbReference>
<dbReference type="HAMAP" id="MF_01225_B">
    <property type="entry name" value="MoaA_B"/>
    <property type="match status" value="1"/>
</dbReference>
<comment type="function">
    <text evidence="12">Catalyzes the cyclization of GTP to (8S)-3',8-cyclo-7,8-dihydroguanosine 5'-triphosphate.</text>
</comment>
<gene>
    <name evidence="12 14" type="primary">moaA</name>
    <name evidence="14" type="ORF">D9X91_10370</name>
</gene>
<feature type="binding site" evidence="12">
    <location>
        <position position="163"/>
    </location>
    <ligand>
        <name>GTP</name>
        <dbReference type="ChEBI" id="CHEBI:37565"/>
    </ligand>
</feature>
<evidence type="ECO:0000256" key="5">
    <source>
        <dbReference type="ARBA" id="ARBA00022741"/>
    </source>
</evidence>
<dbReference type="NCBIfam" id="NF001199">
    <property type="entry name" value="PRK00164.2-1"/>
    <property type="match status" value="1"/>
</dbReference>
<dbReference type="GO" id="GO:0051539">
    <property type="term" value="F:4 iron, 4 sulfur cluster binding"/>
    <property type="evidence" value="ECO:0007669"/>
    <property type="project" value="UniProtKB-UniRule"/>
</dbReference>
<keyword evidence="5 12" id="KW-0547">Nucleotide-binding</keyword>
<evidence type="ECO:0000313" key="15">
    <source>
        <dbReference type="Proteomes" id="UP000276770"/>
    </source>
</evidence>
<dbReference type="SMART" id="SM00729">
    <property type="entry name" value="Elp3"/>
    <property type="match status" value="1"/>
</dbReference>
<dbReference type="Gene3D" id="3.20.20.70">
    <property type="entry name" value="Aldolase class I"/>
    <property type="match status" value="1"/>
</dbReference>
<dbReference type="EMBL" id="RCVZ01000006">
    <property type="protein sequence ID" value="RLQ95432.1"/>
    <property type="molecule type" value="Genomic_DNA"/>
</dbReference>
<comment type="similarity">
    <text evidence="12">Belongs to the radical SAM superfamily. MoaA family.</text>
</comment>
<keyword evidence="10 12" id="KW-0456">Lyase</keyword>
<accession>A0A3L7K3Z2</accession>
<feature type="binding site" evidence="12">
    <location>
        <position position="278"/>
    </location>
    <ligand>
        <name>[4Fe-4S] cluster</name>
        <dbReference type="ChEBI" id="CHEBI:49883"/>
        <label>2</label>
        <note>4Fe-4S-substrate</note>
    </ligand>
</feature>
<dbReference type="InterPro" id="IPR006638">
    <property type="entry name" value="Elp3/MiaA/NifB-like_rSAM"/>
</dbReference>
<feature type="binding site" evidence="12">
    <location>
        <position position="30"/>
    </location>
    <ligand>
        <name>S-adenosyl-L-methionine</name>
        <dbReference type="ChEBI" id="CHEBI:59789"/>
    </ligand>
</feature>
<dbReference type="InterPro" id="IPR050105">
    <property type="entry name" value="MoCo_biosynth_MoaA/MoaC"/>
</dbReference>
<evidence type="ECO:0000256" key="12">
    <source>
        <dbReference type="HAMAP-Rule" id="MF_01225"/>
    </source>
</evidence>
<name>A0A3L7K3Z2_9BACI</name>
<dbReference type="GO" id="GO:1904047">
    <property type="term" value="F:S-adenosyl-L-methionine binding"/>
    <property type="evidence" value="ECO:0007669"/>
    <property type="project" value="UniProtKB-UniRule"/>
</dbReference>
<reference evidence="14 15" key="1">
    <citation type="submission" date="2018-10" db="EMBL/GenBank/DDBJ databases">
        <title>Falsibacillus sp. genome draft.</title>
        <authorList>
            <person name="Shi S."/>
        </authorList>
    </citation>
    <scope>NUCLEOTIDE SEQUENCE [LARGE SCALE GENOMIC DNA]</scope>
    <source>
        <strain evidence="14 15">GY 10110</strain>
    </source>
</reference>
<keyword evidence="4 12" id="KW-0479">Metal-binding</keyword>
<dbReference type="InterPro" id="IPR010505">
    <property type="entry name" value="MoaA_twitch"/>
</dbReference>
<feature type="binding site" evidence="12">
    <location>
        <position position="28"/>
    </location>
    <ligand>
        <name>[4Fe-4S] cluster</name>
        <dbReference type="ChEBI" id="CHEBI:49883"/>
        <label>1</label>
        <note>4Fe-4S-S-AdoMet</note>
    </ligand>
</feature>
<dbReference type="UniPathway" id="UPA00344"/>
<dbReference type="CDD" id="cd01335">
    <property type="entry name" value="Radical_SAM"/>
    <property type="match status" value="1"/>
</dbReference>
<dbReference type="PROSITE" id="PS51918">
    <property type="entry name" value="RADICAL_SAM"/>
    <property type="match status" value="1"/>
</dbReference>
<evidence type="ECO:0000256" key="7">
    <source>
        <dbReference type="ARBA" id="ARBA00023014"/>
    </source>
</evidence>
<dbReference type="SFLD" id="SFLDS00029">
    <property type="entry name" value="Radical_SAM"/>
    <property type="match status" value="1"/>
</dbReference>
<dbReference type="InterPro" id="IPR013785">
    <property type="entry name" value="Aldolase_TIM"/>
</dbReference>
<evidence type="ECO:0000256" key="4">
    <source>
        <dbReference type="ARBA" id="ARBA00022723"/>
    </source>
</evidence>
<proteinExistence type="inferred from homology"/>
<dbReference type="GO" id="GO:0046872">
    <property type="term" value="F:metal ion binding"/>
    <property type="evidence" value="ECO:0007669"/>
    <property type="project" value="UniProtKB-KW"/>
</dbReference>
<feature type="binding site" evidence="12">
    <location>
        <position position="126"/>
    </location>
    <ligand>
        <name>S-adenosyl-L-methionine</name>
        <dbReference type="ChEBI" id="CHEBI:59789"/>
    </ligand>
</feature>
<feature type="binding site" evidence="12">
    <location>
        <position position="31"/>
    </location>
    <ligand>
        <name>[4Fe-4S] cluster</name>
        <dbReference type="ChEBI" id="CHEBI:49883"/>
        <label>1</label>
        <note>4Fe-4S-S-AdoMet</note>
    </ligand>
</feature>
<dbReference type="SFLD" id="SFLDG01383">
    <property type="entry name" value="cyclic_pyranopterin_phosphate"/>
    <property type="match status" value="1"/>
</dbReference>
<feature type="binding site" evidence="12">
    <location>
        <position position="17"/>
    </location>
    <ligand>
        <name>GTP</name>
        <dbReference type="ChEBI" id="CHEBI:37565"/>
    </ligand>
</feature>
<feature type="binding site" evidence="12">
    <location>
        <position position="264"/>
    </location>
    <ligand>
        <name>[4Fe-4S] cluster</name>
        <dbReference type="ChEBI" id="CHEBI:49883"/>
        <label>2</label>
        <note>4Fe-4S-substrate</note>
    </ligand>
</feature>
<feature type="binding site" evidence="12">
    <location>
        <begin position="266"/>
        <end position="268"/>
    </location>
    <ligand>
        <name>GTP</name>
        <dbReference type="ChEBI" id="CHEBI:37565"/>
    </ligand>
</feature>
<dbReference type="InterPro" id="IPR007197">
    <property type="entry name" value="rSAM"/>
</dbReference>
<dbReference type="Pfam" id="PF06463">
    <property type="entry name" value="Mob_synth_C"/>
    <property type="match status" value="1"/>
</dbReference>
<keyword evidence="8 12" id="KW-0342">GTP-binding</keyword>
<feature type="domain" description="Radical SAM core" evidence="13">
    <location>
        <begin position="8"/>
        <end position="227"/>
    </location>
</feature>
<dbReference type="InterPro" id="IPR058240">
    <property type="entry name" value="rSAM_sf"/>
</dbReference>
<evidence type="ECO:0000256" key="10">
    <source>
        <dbReference type="ARBA" id="ARBA00023239"/>
    </source>
</evidence>